<comment type="caution">
    <text evidence="7">The sequence shown here is derived from an EMBL/GenBank/DDBJ whole genome shotgun (WGS) entry which is preliminary data.</text>
</comment>
<protein>
    <submittedName>
        <fullName evidence="8">Osomolarity two-component system, response regulator SSK1</fullName>
    </submittedName>
</protein>
<evidence type="ECO:0000256" key="2">
    <source>
        <dbReference type="ARBA" id="ARBA00023012"/>
    </source>
</evidence>
<dbReference type="EMBL" id="BLAL01000086">
    <property type="protein sequence ID" value="GES84771.1"/>
    <property type="molecule type" value="Genomic_DNA"/>
</dbReference>
<dbReference type="EMBL" id="BEXD01000557">
    <property type="protein sequence ID" value="GBB88464.1"/>
    <property type="molecule type" value="Genomic_DNA"/>
</dbReference>
<feature type="transmembrane region" description="Helical" evidence="5">
    <location>
        <begin position="144"/>
        <end position="164"/>
    </location>
</feature>
<evidence type="ECO:0000256" key="1">
    <source>
        <dbReference type="ARBA" id="ARBA00022553"/>
    </source>
</evidence>
<name>A0A2Z6QTD1_9GLOM</name>
<dbReference type="STRING" id="94130.A0A2Z6QTD1"/>
<dbReference type="Proteomes" id="UP000247702">
    <property type="component" value="Unassembled WGS sequence"/>
</dbReference>
<dbReference type="CDD" id="cd17546">
    <property type="entry name" value="REC_hyHK_CKI1_RcsC-like"/>
    <property type="match status" value="1"/>
</dbReference>
<feature type="compositionally biased region" description="Polar residues" evidence="4">
    <location>
        <begin position="1106"/>
        <end position="1123"/>
    </location>
</feature>
<evidence type="ECO:0000256" key="3">
    <source>
        <dbReference type="PROSITE-ProRule" id="PRU00169"/>
    </source>
</evidence>
<dbReference type="PROSITE" id="PS50110">
    <property type="entry name" value="RESPONSE_REGULATORY"/>
    <property type="match status" value="1"/>
</dbReference>
<feature type="region of interest" description="Disordered" evidence="4">
    <location>
        <begin position="1"/>
        <end position="49"/>
    </location>
</feature>
<gene>
    <name evidence="8" type="ORF">RCL2_001186500</name>
    <name evidence="7" type="ORF">RclHR1_00150060</name>
</gene>
<dbReference type="FunFam" id="3.40.50.2300:FF:000146">
    <property type="entry name" value="Putative two-component response regulator SSK1p"/>
    <property type="match status" value="1"/>
</dbReference>
<accession>A0A2Z6QTD1</accession>
<dbReference type="Pfam" id="PF00072">
    <property type="entry name" value="Response_reg"/>
    <property type="match status" value="1"/>
</dbReference>
<sequence>MANETTQPQKGNIDYNTQPPKDTTIPLTSNTLENKNKNKTPLQNDSSSLTYNILPRNNTQLLSESVESSEDEEYVTPSKEPYENKYIKLTTIDALDFLSTTDEFDTTYSDAILNIIHKSTNLALLFCLVSSALAAFISRSGNNLGFWFLYLSWTKFYFSCTLFWIYHLHRLNSASLSLKDAINIAKKVAMGISISQFIYQLLTNNVEVDKNPLIYASSAISFPFFVLFEEILYAYQKENKIKQALLKEERANSQKSVYKAIDRFSERKGLYLRTISDQLRQTTDLATDTLKQLTPLHFLSKPHEQLSACSISFPTSSINAIHNILKDINYISTHLGTLSLLLFSEQVSQGISQMRREFDIGEIIQQVGDVLAGDACNAKVELVIYHVEYGLNHLNVIGDEAAFRHSLLDLLKCIIDGANPGDCIELGLQIRLSSEPDSHGSRTINPHDKVTCTIKITHHPGGNTGSKESKRNNMFPNANLTHKILSFLGAELKVGEGLEIIVELEAGSPLAPPNVPNVNEESLRRYPHLRITGEPSIGELIKTSQNMKGQRVALHATSKSHFAQHITSCLTTWSTDISHVPIGGEEEFETPRSETPSPLENEINDSDVTLEERKNSDLPPNFIIVDDDIDTLKQQLTQLKKVPFQLNAMSTVAKRQVQAPNLSSRTTAVIHFTSLANYKPVKDAVQYIISSATSPFNLPQVLVIPKPAGPRRFLAALHTTINRIVVDPVYMPIATSPMSPGQQFTNGIDLNANPMENVISDSGITESPGNYFPPDARPDTSSPMSKPSTPNIPLSPRPGGGVIVVPKNVSRSSDKNVIIKVGSPGKNVPFQNTGPLSPGVNKSPSNGGSPNSGCSPQQVQPSTPSSTSIQNQPSPQPRKKPKKKPITDNVIPPVNVLIVEDNPINQAILSTFMKKKMIKYECASNGQEAVEKWQKGGFHLVLMDIQLPVMDGIEATKKIRSLEKSQKIGVFPSTPSSASQTPIYETPVNQTPPSTPDLGLIPVIIVALTASSLPSDRTNALAAGCNDFLTKPVSLVWLERKIQEWGCMQALIDFDGWKRWKRDGEEALKEKRTEMTTIIGPGGNKSKAVNFGGSVKLSKSVKLKQRQNSQAEENNLTSENTTVTSRSILVTEVFPSNSLDSTKDKKMNTLPSTTPTLPNGNSPAGTVTPPPIVIKPSTPQSNNSPKICPIFTNNNMKNNLINNNNSLTITTDTSTPPMANTTNESSSQPSTPLSTSDPQKTVRKRGNTVSLTNGVNMNVDQNGNSLM</sequence>
<organism evidence="7 9">
    <name type="scientific">Rhizophagus clarus</name>
    <dbReference type="NCBI Taxonomy" id="94130"/>
    <lineage>
        <taxon>Eukaryota</taxon>
        <taxon>Fungi</taxon>
        <taxon>Fungi incertae sedis</taxon>
        <taxon>Mucoromycota</taxon>
        <taxon>Glomeromycotina</taxon>
        <taxon>Glomeromycetes</taxon>
        <taxon>Glomerales</taxon>
        <taxon>Glomeraceae</taxon>
        <taxon>Rhizophagus</taxon>
    </lineage>
</organism>
<dbReference type="InterPro" id="IPR011006">
    <property type="entry name" value="CheY-like_superfamily"/>
</dbReference>
<dbReference type="PANTHER" id="PTHR45339:SF1">
    <property type="entry name" value="HYBRID SIGNAL TRANSDUCTION HISTIDINE KINASE J"/>
    <property type="match status" value="1"/>
</dbReference>
<dbReference type="OrthoDB" id="21225at2759"/>
<evidence type="ECO:0000313" key="8">
    <source>
        <dbReference type="EMBL" id="GES84771.1"/>
    </source>
</evidence>
<evidence type="ECO:0000313" key="7">
    <source>
        <dbReference type="EMBL" id="GBB88464.1"/>
    </source>
</evidence>
<feature type="modified residue" description="4-aspartylphosphate" evidence="3">
    <location>
        <position position="944"/>
    </location>
</feature>
<dbReference type="GO" id="GO:0000156">
    <property type="term" value="F:phosphorelay response regulator activity"/>
    <property type="evidence" value="ECO:0007669"/>
    <property type="project" value="UniProtKB-ARBA"/>
</dbReference>
<keyword evidence="5" id="KW-0812">Transmembrane</keyword>
<feature type="region of interest" description="Disordered" evidence="4">
    <location>
        <begin position="759"/>
        <end position="888"/>
    </location>
</feature>
<feature type="compositionally biased region" description="Polar residues" evidence="4">
    <location>
        <begin position="1247"/>
        <end position="1267"/>
    </location>
</feature>
<keyword evidence="2" id="KW-0902">Two-component regulatory system</keyword>
<dbReference type="SUPFAM" id="SSF52172">
    <property type="entry name" value="CheY-like"/>
    <property type="match status" value="1"/>
</dbReference>
<evidence type="ECO:0000256" key="4">
    <source>
        <dbReference type="SAM" id="MobiDB-lite"/>
    </source>
</evidence>
<feature type="region of interest" description="Disordered" evidence="4">
    <location>
        <begin position="1103"/>
        <end position="1123"/>
    </location>
</feature>
<feature type="compositionally biased region" description="Polar residues" evidence="4">
    <location>
        <begin position="759"/>
        <end position="768"/>
    </location>
</feature>
<feature type="region of interest" description="Disordered" evidence="4">
    <location>
        <begin position="1209"/>
        <end position="1267"/>
    </location>
</feature>
<feature type="domain" description="Response regulatory" evidence="6">
    <location>
        <begin position="895"/>
        <end position="1046"/>
    </location>
</feature>
<feature type="compositionally biased region" description="Low complexity" evidence="4">
    <location>
        <begin position="1148"/>
        <end position="1163"/>
    </location>
</feature>
<dbReference type="InterPro" id="IPR001789">
    <property type="entry name" value="Sig_transdc_resp-reg_receiver"/>
</dbReference>
<keyword evidence="5" id="KW-1133">Transmembrane helix</keyword>
<evidence type="ECO:0000313" key="9">
    <source>
        <dbReference type="Proteomes" id="UP000247702"/>
    </source>
</evidence>
<feature type="compositionally biased region" description="Polar residues" evidence="4">
    <location>
        <begin position="779"/>
        <end position="792"/>
    </location>
</feature>
<dbReference type="SMART" id="SM00448">
    <property type="entry name" value="REC"/>
    <property type="match status" value="1"/>
</dbReference>
<dbReference type="PANTHER" id="PTHR45339">
    <property type="entry name" value="HYBRID SIGNAL TRANSDUCTION HISTIDINE KINASE J"/>
    <property type="match status" value="1"/>
</dbReference>
<feature type="compositionally biased region" description="Low complexity" evidence="4">
    <location>
        <begin position="1209"/>
        <end position="1218"/>
    </location>
</feature>
<feature type="compositionally biased region" description="Low complexity" evidence="4">
    <location>
        <begin position="837"/>
        <end position="873"/>
    </location>
</feature>
<feature type="region of interest" description="Disordered" evidence="4">
    <location>
        <begin position="1138"/>
        <end position="1185"/>
    </location>
</feature>
<reference evidence="8" key="2">
    <citation type="submission" date="2019-10" db="EMBL/GenBank/DDBJ databases">
        <title>Conservation and host-specific expression of non-tandemly repeated heterogenous ribosome RNA gene in arbuscular mycorrhizal fungi.</title>
        <authorList>
            <person name="Maeda T."/>
            <person name="Kobayashi Y."/>
            <person name="Nakagawa T."/>
            <person name="Ezawa T."/>
            <person name="Yamaguchi K."/>
            <person name="Bino T."/>
            <person name="Nishimoto Y."/>
            <person name="Shigenobu S."/>
            <person name="Kawaguchi M."/>
        </authorList>
    </citation>
    <scope>NUCLEOTIDE SEQUENCE</scope>
    <source>
        <strain evidence="8">HR1</strain>
    </source>
</reference>
<reference evidence="7 9" key="1">
    <citation type="submission" date="2017-11" db="EMBL/GenBank/DDBJ databases">
        <title>The genome of Rhizophagus clarus HR1 reveals common genetic basis of auxotrophy among arbuscular mycorrhizal fungi.</title>
        <authorList>
            <person name="Kobayashi Y."/>
        </authorList>
    </citation>
    <scope>NUCLEOTIDE SEQUENCE [LARGE SCALE GENOMIC DNA]</scope>
    <source>
        <strain evidence="7 9">HR1</strain>
    </source>
</reference>
<feature type="compositionally biased region" description="Low complexity" evidence="4">
    <location>
        <begin position="1225"/>
        <end position="1239"/>
    </location>
</feature>
<keyword evidence="5" id="KW-0472">Membrane</keyword>
<dbReference type="AlphaFoldDB" id="A0A2Z6QTD1"/>
<proteinExistence type="predicted"/>
<evidence type="ECO:0000259" key="6">
    <source>
        <dbReference type="PROSITE" id="PS50110"/>
    </source>
</evidence>
<keyword evidence="9" id="KW-1185">Reference proteome</keyword>
<dbReference type="Proteomes" id="UP000615446">
    <property type="component" value="Unassembled WGS sequence"/>
</dbReference>
<evidence type="ECO:0000256" key="5">
    <source>
        <dbReference type="SAM" id="Phobius"/>
    </source>
</evidence>
<dbReference type="Gene3D" id="3.40.50.2300">
    <property type="match status" value="1"/>
</dbReference>
<keyword evidence="1 3" id="KW-0597">Phosphoprotein</keyword>